<gene>
    <name evidence="2" type="ORF">SCAL_000632</name>
</gene>
<keyword evidence="1" id="KW-0732">Signal</keyword>
<reference evidence="2" key="1">
    <citation type="submission" date="2016-05" db="EMBL/GenBank/DDBJ databases">
        <title>Microbial consortia oxidize butane by reversing methanogenesis.</title>
        <authorList>
            <person name="Laso-Perez R."/>
            <person name="Richter M."/>
            <person name="Wegener G."/>
            <person name="Musat F."/>
        </authorList>
    </citation>
    <scope>NUCLEOTIDE SEQUENCE [LARGE SCALE GENOMIC DNA]</scope>
    <source>
        <strain evidence="2">BOX2</strain>
    </source>
</reference>
<dbReference type="STRING" id="1838285.SCAL_000632"/>
<comment type="caution">
    <text evidence="2">The sequence shown here is derived from an EMBL/GenBank/DDBJ whole genome shotgun (WGS) entry which is preliminary data.</text>
</comment>
<dbReference type="InterPro" id="IPR036280">
    <property type="entry name" value="Multihaem_cyt_sf"/>
</dbReference>
<dbReference type="InterPro" id="IPR051829">
    <property type="entry name" value="Multiheme_Cytochr_ET"/>
</dbReference>
<sequence length="231" mass="24547">MKKHTPLLLMIAVLAIGIFALPQSVALFSGQHSWYNLTPQGNDVPCEKCHGDIASEIASSGAHKNIECGGCHRADARVGYAGDWEGDVDPGQGAHAASTIECMICHDRGTNFTHSNIGSDECSDCHTSPFVAPGAGGFNLTDPSVLPSDTGTKAAHMQFVHDAINETLMEGANEACIACHTHVGVNITWTKNVVLNFEASENETGSWSIPEFSATGDNVTESNYTNTWVNT</sequence>
<proteinExistence type="predicted"/>
<evidence type="ECO:0000313" key="2">
    <source>
        <dbReference type="EMBL" id="OFV67992.1"/>
    </source>
</evidence>
<protein>
    <submittedName>
        <fullName evidence="2">Uncharacterized protein</fullName>
    </submittedName>
</protein>
<evidence type="ECO:0000256" key="1">
    <source>
        <dbReference type="ARBA" id="ARBA00022729"/>
    </source>
</evidence>
<keyword evidence="3" id="KW-1185">Reference proteome</keyword>
<dbReference type="Proteomes" id="UP000186940">
    <property type="component" value="Unassembled WGS sequence"/>
</dbReference>
<dbReference type="PANTHER" id="PTHR35038">
    <property type="entry name" value="DISSIMILATORY SULFITE REDUCTASE SIRA"/>
    <property type="match status" value="1"/>
</dbReference>
<dbReference type="AlphaFoldDB" id="A0A1F2PAP3"/>
<evidence type="ECO:0000313" key="3">
    <source>
        <dbReference type="Proteomes" id="UP000186940"/>
    </source>
</evidence>
<dbReference type="Gene3D" id="1.10.1130.10">
    <property type="entry name" value="Flavocytochrome C3, Chain A"/>
    <property type="match status" value="1"/>
</dbReference>
<organism evidence="2 3">
    <name type="scientific">Candidatus Syntropharchaeum caldarium</name>
    <dbReference type="NCBI Taxonomy" id="1838285"/>
    <lineage>
        <taxon>Archaea</taxon>
        <taxon>Methanobacteriati</taxon>
        <taxon>Methanobacteriota</taxon>
        <taxon>Stenosarchaea group</taxon>
        <taxon>Methanomicrobia</taxon>
        <taxon>Methanosarcinales</taxon>
        <taxon>ANME-2 cluster</taxon>
        <taxon>Candidatus Syntropharchaeum</taxon>
    </lineage>
</organism>
<dbReference type="EMBL" id="LYOS01000002">
    <property type="protein sequence ID" value="OFV67992.1"/>
    <property type="molecule type" value="Genomic_DNA"/>
</dbReference>
<dbReference type="SUPFAM" id="SSF48695">
    <property type="entry name" value="Multiheme cytochromes"/>
    <property type="match status" value="1"/>
</dbReference>
<accession>A0A1F2PAP3</accession>
<dbReference type="PANTHER" id="PTHR35038:SF8">
    <property type="entry name" value="C-TYPE POLYHEME CYTOCHROME OMCC"/>
    <property type="match status" value="1"/>
</dbReference>
<name>A0A1F2PAP3_9EURY</name>